<dbReference type="Pfam" id="PF03591">
    <property type="entry name" value="AzlC"/>
    <property type="match status" value="1"/>
</dbReference>
<gene>
    <name evidence="9" type="ORF">EI545_09235</name>
</gene>
<dbReference type="InterPro" id="IPR011606">
    <property type="entry name" value="Brnchd-chn_aa_trnsp_permease"/>
</dbReference>
<keyword evidence="5 8" id="KW-0812">Transmembrane</keyword>
<sequence length="247" mass="24625">MRCGSRGEPRPTGLSAALFTFDGFRRGVRDGLPLGLSIFAYGLGFGLVAAQAGFGIAKAVATSAAIYSGSAQLAAINLLQTGGATLAALFATILVINARYFLFGAALQPWLGQVSAPKAYGSLLLLGDANWMVTMRAIAAGEEDRAYLAGTGTPMFVGWLTGTAIGAGAVSILPTPEALGFDLMLAAFATAMTTAMVKVRGDLVPVAVGAAAALIIGKLAGPGLAVIGAGLAGGAVAAVTFRGKTGT</sequence>
<dbReference type="PANTHER" id="PTHR34979:SF1">
    <property type="entry name" value="INNER MEMBRANE PROTEIN YGAZ"/>
    <property type="match status" value="1"/>
</dbReference>
<evidence type="ECO:0000256" key="2">
    <source>
        <dbReference type="ARBA" id="ARBA00010735"/>
    </source>
</evidence>
<accession>A0A3S8U5X0</accession>
<dbReference type="GO" id="GO:0005886">
    <property type="term" value="C:plasma membrane"/>
    <property type="evidence" value="ECO:0007669"/>
    <property type="project" value="UniProtKB-SubCell"/>
</dbReference>
<keyword evidence="4" id="KW-1003">Cell membrane</keyword>
<feature type="transmembrane region" description="Helical" evidence="8">
    <location>
        <begin position="146"/>
        <end position="172"/>
    </location>
</feature>
<evidence type="ECO:0000313" key="10">
    <source>
        <dbReference type="Proteomes" id="UP000282002"/>
    </source>
</evidence>
<dbReference type="GO" id="GO:1903785">
    <property type="term" value="P:L-valine transmembrane transport"/>
    <property type="evidence" value="ECO:0007669"/>
    <property type="project" value="TreeGrafter"/>
</dbReference>
<keyword evidence="10" id="KW-1185">Reference proteome</keyword>
<evidence type="ECO:0000313" key="9">
    <source>
        <dbReference type="EMBL" id="AZL59004.1"/>
    </source>
</evidence>
<evidence type="ECO:0000256" key="4">
    <source>
        <dbReference type="ARBA" id="ARBA00022475"/>
    </source>
</evidence>
<feature type="transmembrane region" description="Helical" evidence="8">
    <location>
        <begin position="34"/>
        <end position="54"/>
    </location>
</feature>
<proteinExistence type="inferred from homology"/>
<evidence type="ECO:0000256" key="3">
    <source>
        <dbReference type="ARBA" id="ARBA00022448"/>
    </source>
</evidence>
<dbReference type="Proteomes" id="UP000282002">
    <property type="component" value="Chromosome"/>
</dbReference>
<feature type="transmembrane region" description="Helical" evidence="8">
    <location>
        <begin position="226"/>
        <end position="243"/>
    </location>
</feature>
<name>A0A3S8U5X0_9RHOB</name>
<keyword evidence="6 8" id="KW-1133">Transmembrane helix</keyword>
<comment type="subcellular location">
    <subcellularLocation>
        <location evidence="1">Cell membrane</location>
        <topology evidence="1">Multi-pass membrane protein</topology>
    </subcellularLocation>
</comment>
<dbReference type="OrthoDB" id="9803444at2"/>
<evidence type="ECO:0000256" key="1">
    <source>
        <dbReference type="ARBA" id="ARBA00004651"/>
    </source>
</evidence>
<evidence type="ECO:0000256" key="8">
    <source>
        <dbReference type="SAM" id="Phobius"/>
    </source>
</evidence>
<dbReference type="PANTHER" id="PTHR34979">
    <property type="entry name" value="INNER MEMBRANE PROTEIN YGAZ"/>
    <property type="match status" value="1"/>
</dbReference>
<protein>
    <submittedName>
        <fullName evidence="9">Branched-chain amino acid ABC transporter permease</fullName>
    </submittedName>
</protein>
<feature type="transmembrane region" description="Helical" evidence="8">
    <location>
        <begin position="86"/>
        <end position="107"/>
    </location>
</feature>
<evidence type="ECO:0000256" key="5">
    <source>
        <dbReference type="ARBA" id="ARBA00022692"/>
    </source>
</evidence>
<dbReference type="KEGG" id="taw:EI545_09235"/>
<evidence type="ECO:0000256" key="6">
    <source>
        <dbReference type="ARBA" id="ARBA00022989"/>
    </source>
</evidence>
<dbReference type="EMBL" id="CP034328">
    <property type="protein sequence ID" value="AZL59004.1"/>
    <property type="molecule type" value="Genomic_DNA"/>
</dbReference>
<evidence type="ECO:0000256" key="7">
    <source>
        <dbReference type="ARBA" id="ARBA00023136"/>
    </source>
</evidence>
<dbReference type="AlphaFoldDB" id="A0A3S8U5X0"/>
<keyword evidence="3" id="KW-0813">Transport</keyword>
<organism evidence="9 10">
    <name type="scientific">Tabrizicola piscis</name>
    <dbReference type="NCBI Taxonomy" id="2494374"/>
    <lineage>
        <taxon>Bacteria</taxon>
        <taxon>Pseudomonadati</taxon>
        <taxon>Pseudomonadota</taxon>
        <taxon>Alphaproteobacteria</taxon>
        <taxon>Rhodobacterales</taxon>
        <taxon>Paracoccaceae</taxon>
        <taxon>Tabrizicola</taxon>
    </lineage>
</organism>
<reference evidence="9 10" key="1">
    <citation type="submission" date="2018-12" db="EMBL/GenBank/DDBJ databases">
        <title>Complete genome sequencing of Tabrizicola sp. K13M18.</title>
        <authorList>
            <person name="Bae J.-W."/>
        </authorList>
    </citation>
    <scope>NUCLEOTIDE SEQUENCE [LARGE SCALE GENOMIC DNA]</scope>
    <source>
        <strain evidence="9 10">K13M18</strain>
    </source>
</reference>
<comment type="similarity">
    <text evidence="2">Belongs to the AzlC family.</text>
</comment>
<keyword evidence="7 8" id="KW-0472">Membrane</keyword>